<evidence type="ECO:0000256" key="1">
    <source>
        <dbReference type="ARBA" id="ARBA00005125"/>
    </source>
</evidence>
<dbReference type="Pfam" id="PF01370">
    <property type="entry name" value="Epimerase"/>
    <property type="match status" value="1"/>
</dbReference>
<evidence type="ECO:0000256" key="3">
    <source>
        <dbReference type="SAM" id="MobiDB-lite"/>
    </source>
</evidence>
<keyword evidence="6" id="KW-1185">Reference proteome</keyword>
<dbReference type="Gene3D" id="3.40.50.720">
    <property type="entry name" value="NAD(P)-binding Rossmann-like Domain"/>
    <property type="match status" value="1"/>
</dbReference>
<dbReference type="InterPro" id="IPR001509">
    <property type="entry name" value="Epimerase_deHydtase"/>
</dbReference>
<dbReference type="AlphaFoldDB" id="A0A512L9Z2"/>
<comment type="similarity">
    <text evidence="2">Belongs to the NAD(P)-dependent epimerase/dehydratase family.</text>
</comment>
<comment type="pathway">
    <text evidence="1">Bacterial outer membrane biogenesis; LPS O-antigen biosynthesis.</text>
</comment>
<sequence>MDVAGAVRQLPARPLAGVDYRIVGGLDADTDWRGTLTGVDAIVHCAARVHVMRETADDPLAAFRSANVAGTGRLARQAVAAGVKRLVFISSIKVNGEETASPPPRGETGNFREDDAPAPQDPYGQTKWEAEVMLARVARETGLEVVTVRPPLVYGPGVKGNLARLLGWIERGVPLPLAGIRNARSLIGIDNLASALHACLTCPAAAGRTYLVRDGEDVSTPELVRRLGRHLGKPARLFALPAPLLEGLAGLAGRRADVQRLTGSLIVDDRRIRRELGWVPPRTLDEGLAQMARAWLDSAG</sequence>
<gene>
    <name evidence="5" type="ORF">TPL01_24440</name>
</gene>
<organism evidence="5 6">
    <name type="scientific">Sulfuriferula plumbiphila</name>
    <dbReference type="NCBI Taxonomy" id="171865"/>
    <lineage>
        <taxon>Bacteria</taxon>
        <taxon>Pseudomonadati</taxon>
        <taxon>Pseudomonadota</taxon>
        <taxon>Betaproteobacteria</taxon>
        <taxon>Nitrosomonadales</taxon>
        <taxon>Sulfuricellaceae</taxon>
        <taxon>Sulfuriferula</taxon>
    </lineage>
</organism>
<dbReference type="PANTHER" id="PTHR43000">
    <property type="entry name" value="DTDP-D-GLUCOSE 4,6-DEHYDRATASE-RELATED"/>
    <property type="match status" value="1"/>
</dbReference>
<evidence type="ECO:0000256" key="2">
    <source>
        <dbReference type="ARBA" id="ARBA00007637"/>
    </source>
</evidence>
<dbReference type="SUPFAM" id="SSF51735">
    <property type="entry name" value="NAD(P)-binding Rossmann-fold domains"/>
    <property type="match status" value="1"/>
</dbReference>
<dbReference type="InterPro" id="IPR036291">
    <property type="entry name" value="NAD(P)-bd_dom_sf"/>
</dbReference>
<feature type="domain" description="NAD-dependent epimerase/dehydratase" evidence="4">
    <location>
        <begin position="26"/>
        <end position="210"/>
    </location>
</feature>
<reference evidence="5 6" key="1">
    <citation type="submission" date="2019-07" db="EMBL/GenBank/DDBJ databases">
        <title>Whole genome shotgun sequence of Thiobacillus plumbophilus NBRC 107929.</title>
        <authorList>
            <person name="Hosoyama A."/>
            <person name="Uohara A."/>
            <person name="Ohji S."/>
            <person name="Ichikawa N."/>
        </authorList>
    </citation>
    <scope>NUCLEOTIDE SEQUENCE [LARGE SCALE GENOMIC DNA]</scope>
    <source>
        <strain evidence="5 6">NBRC 107929</strain>
    </source>
</reference>
<dbReference type="Proteomes" id="UP000321337">
    <property type="component" value="Unassembled WGS sequence"/>
</dbReference>
<proteinExistence type="inferred from homology"/>
<evidence type="ECO:0000313" key="5">
    <source>
        <dbReference type="EMBL" id="GEP31306.1"/>
    </source>
</evidence>
<dbReference type="EMBL" id="BKAD01000028">
    <property type="protein sequence ID" value="GEP31306.1"/>
    <property type="molecule type" value="Genomic_DNA"/>
</dbReference>
<name>A0A512L9Z2_9PROT</name>
<accession>A0A512L9Z2</accession>
<feature type="region of interest" description="Disordered" evidence="3">
    <location>
        <begin position="97"/>
        <end position="122"/>
    </location>
</feature>
<comment type="caution">
    <text evidence="5">The sequence shown here is derived from an EMBL/GenBank/DDBJ whole genome shotgun (WGS) entry which is preliminary data.</text>
</comment>
<evidence type="ECO:0000259" key="4">
    <source>
        <dbReference type="Pfam" id="PF01370"/>
    </source>
</evidence>
<protein>
    <submittedName>
        <fullName evidence="5">UDP-glucose 4-epimerase</fullName>
    </submittedName>
</protein>
<evidence type="ECO:0000313" key="6">
    <source>
        <dbReference type="Proteomes" id="UP000321337"/>
    </source>
</evidence>